<feature type="domain" description="Serine aminopeptidase S33" evidence="3">
    <location>
        <begin position="57"/>
        <end position="165"/>
    </location>
</feature>
<feature type="transmembrane region" description="Helical" evidence="2">
    <location>
        <begin position="475"/>
        <end position="494"/>
    </location>
</feature>
<feature type="transmembrane region" description="Helical" evidence="2">
    <location>
        <begin position="394"/>
        <end position="415"/>
    </location>
</feature>
<feature type="transmembrane region" description="Helical" evidence="2">
    <location>
        <begin position="448"/>
        <end position="468"/>
    </location>
</feature>
<sequence>MNRYLPLRLGTALIAVLLMALAWWMVLAAERGVQSLSLTQDGVPVTLLLPAVTEPVPGVVMAHGFAGSERLMRHWALTLAQAGVVVALPDLSGHGRNQAPLDWWNDPEQFQRDVQTALDLLLSRPEVDHRRLGLLGHSLGAGAAIDAGRLRLDDVSAVVAISPGQSEVGPDSPRNLMLMAGAWEGPFLAAANTLLEQAGGEGGDPLQGTARALTVIPQAEHIGILFRQDAHAASLDWFARAWDLSIPDVSPNPTLAWWLLHLLAVLILWHALVPLFAQRESPSLLGLPPDWLDHTRRPLLRATLSGIGATLALIGIGEVIYLDGLGGMLVSPQFALWLALAGLFWLALGTRPPRPEWADLGWGMVMFGVLMLAFGVLGAKVWLAWWPPLHRLPYLPVLTVLILPWAVALSTALLGREGIRGFALGLGIALVTMVTVGIAAALVDGMMFLLIILPLLPVMLALPLLVSLPAQRPWAGGLAMAAFLGWTLTMMFPLI</sequence>
<accession>A0A1H9BX41</accession>
<dbReference type="STRING" id="867345.SAMN05421693_11136"/>
<dbReference type="Proteomes" id="UP000199496">
    <property type="component" value="Unassembled WGS sequence"/>
</dbReference>
<keyword evidence="5" id="KW-1185">Reference proteome</keyword>
<dbReference type="InterPro" id="IPR029058">
    <property type="entry name" value="AB_hydrolase_fold"/>
</dbReference>
<evidence type="ECO:0000256" key="1">
    <source>
        <dbReference type="ARBA" id="ARBA00022801"/>
    </source>
</evidence>
<dbReference type="EMBL" id="FOFO01000011">
    <property type="protein sequence ID" value="SEP93357.1"/>
    <property type="molecule type" value="Genomic_DNA"/>
</dbReference>
<name>A0A1H9BX41_9GAMM</name>
<keyword evidence="2" id="KW-1133">Transmembrane helix</keyword>
<dbReference type="OrthoDB" id="504769at2"/>
<feature type="transmembrane region" description="Helical" evidence="2">
    <location>
        <begin position="255"/>
        <end position="277"/>
    </location>
</feature>
<dbReference type="InterPro" id="IPR022742">
    <property type="entry name" value="Hydrolase_4"/>
</dbReference>
<feature type="transmembrane region" description="Helical" evidence="2">
    <location>
        <begin position="360"/>
        <end position="382"/>
    </location>
</feature>
<keyword evidence="2" id="KW-0812">Transmembrane</keyword>
<proteinExistence type="predicted"/>
<organism evidence="4 5">
    <name type="scientific">Ectothiorhodospira magna</name>
    <dbReference type="NCBI Taxonomy" id="867345"/>
    <lineage>
        <taxon>Bacteria</taxon>
        <taxon>Pseudomonadati</taxon>
        <taxon>Pseudomonadota</taxon>
        <taxon>Gammaproteobacteria</taxon>
        <taxon>Chromatiales</taxon>
        <taxon>Ectothiorhodospiraceae</taxon>
        <taxon>Ectothiorhodospira</taxon>
    </lineage>
</organism>
<dbReference type="PANTHER" id="PTHR22946:SF9">
    <property type="entry name" value="POLYKETIDE TRANSFERASE AF380"/>
    <property type="match status" value="1"/>
</dbReference>
<keyword evidence="2" id="KW-0472">Membrane</keyword>
<dbReference type="PANTHER" id="PTHR22946">
    <property type="entry name" value="DIENELACTONE HYDROLASE DOMAIN-CONTAINING PROTEIN-RELATED"/>
    <property type="match status" value="1"/>
</dbReference>
<feature type="transmembrane region" description="Helical" evidence="2">
    <location>
        <begin position="328"/>
        <end position="348"/>
    </location>
</feature>
<feature type="transmembrane region" description="Helical" evidence="2">
    <location>
        <begin position="422"/>
        <end position="442"/>
    </location>
</feature>
<keyword evidence="1 4" id="KW-0378">Hydrolase</keyword>
<dbReference type="Pfam" id="PF12146">
    <property type="entry name" value="Hydrolase_4"/>
    <property type="match status" value="1"/>
</dbReference>
<dbReference type="SUPFAM" id="SSF53474">
    <property type="entry name" value="alpha/beta-Hydrolases"/>
    <property type="match status" value="1"/>
</dbReference>
<protein>
    <submittedName>
        <fullName evidence="4">Dienelactone hydrolase</fullName>
    </submittedName>
</protein>
<dbReference type="AlphaFoldDB" id="A0A1H9BX41"/>
<evidence type="ECO:0000313" key="4">
    <source>
        <dbReference type="EMBL" id="SEP93357.1"/>
    </source>
</evidence>
<dbReference type="InterPro" id="IPR050261">
    <property type="entry name" value="FrsA_esterase"/>
</dbReference>
<feature type="transmembrane region" description="Helical" evidence="2">
    <location>
        <begin position="298"/>
        <end position="322"/>
    </location>
</feature>
<reference evidence="4 5" key="1">
    <citation type="submission" date="2016-10" db="EMBL/GenBank/DDBJ databases">
        <authorList>
            <person name="de Groot N.N."/>
        </authorList>
    </citation>
    <scope>NUCLEOTIDE SEQUENCE [LARGE SCALE GENOMIC DNA]</scope>
    <source>
        <strain evidence="4 5">B7-7</strain>
    </source>
</reference>
<evidence type="ECO:0000256" key="2">
    <source>
        <dbReference type="SAM" id="Phobius"/>
    </source>
</evidence>
<evidence type="ECO:0000313" key="5">
    <source>
        <dbReference type="Proteomes" id="UP000199496"/>
    </source>
</evidence>
<gene>
    <name evidence="4" type="ORF">SAMN05421693_11136</name>
</gene>
<dbReference type="RefSeq" id="WP_090205794.1">
    <property type="nucleotide sequence ID" value="NZ_FOFO01000011.1"/>
</dbReference>
<dbReference type="GO" id="GO:0052689">
    <property type="term" value="F:carboxylic ester hydrolase activity"/>
    <property type="evidence" value="ECO:0007669"/>
    <property type="project" value="UniProtKB-ARBA"/>
</dbReference>
<dbReference type="Gene3D" id="3.40.50.1820">
    <property type="entry name" value="alpha/beta hydrolase"/>
    <property type="match status" value="1"/>
</dbReference>
<evidence type="ECO:0000259" key="3">
    <source>
        <dbReference type="Pfam" id="PF12146"/>
    </source>
</evidence>